<keyword evidence="10" id="KW-1185">Reference proteome</keyword>
<dbReference type="OMA" id="RTALFQC"/>
<dbReference type="InterPro" id="IPR012951">
    <property type="entry name" value="BBE"/>
</dbReference>
<evidence type="ECO:0000256" key="7">
    <source>
        <dbReference type="SAM" id="SignalP"/>
    </source>
</evidence>
<reference evidence="9" key="2">
    <citation type="submission" date="2018-04" db="EMBL/GenBank/DDBJ databases">
        <title>OnivRS2 (Oryza nivara Reference Sequence Version 2).</title>
        <authorList>
            <person name="Zhang J."/>
            <person name="Kudrna D."/>
            <person name="Lee S."/>
            <person name="Talag J."/>
            <person name="Rajasekar S."/>
            <person name="Welchert J."/>
            <person name="Hsing Y.-I."/>
            <person name="Wing R.A."/>
        </authorList>
    </citation>
    <scope>NUCLEOTIDE SEQUENCE [LARGE SCALE GENOMIC DNA]</scope>
    <source>
        <strain evidence="9">SL10</strain>
    </source>
</reference>
<feature type="chain" id="PRO_5002363434" description="FAD-binding PCMH-type domain-containing protein" evidence="7">
    <location>
        <begin position="29"/>
        <end position="542"/>
    </location>
</feature>
<dbReference type="eggNOG" id="ENOG502QVGN">
    <property type="taxonomic scope" value="Eukaryota"/>
</dbReference>
<comment type="similarity">
    <text evidence="2">Belongs to the oxygen-dependent FAD-linked oxidoreductase family.</text>
</comment>
<dbReference type="Gene3D" id="3.40.462.20">
    <property type="match status" value="1"/>
</dbReference>
<accession>A0A0E0J256</accession>
<evidence type="ECO:0000256" key="3">
    <source>
        <dbReference type="ARBA" id="ARBA00022630"/>
    </source>
</evidence>
<dbReference type="SUPFAM" id="SSF56176">
    <property type="entry name" value="FAD-binding/transporter-associated domain-like"/>
    <property type="match status" value="1"/>
</dbReference>
<evidence type="ECO:0000256" key="6">
    <source>
        <dbReference type="ARBA" id="ARBA00023180"/>
    </source>
</evidence>
<evidence type="ECO:0000256" key="2">
    <source>
        <dbReference type="ARBA" id="ARBA00005466"/>
    </source>
</evidence>
<evidence type="ECO:0000256" key="1">
    <source>
        <dbReference type="ARBA" id="ARBA00001974"/>
    </source>
</evidence>
<dbReference type="PROSITE" id="PS51387">
    <property type="entry name" value="FAD_PCMH"/>
    <property type="match status" value="1"/>
</dbReference>
<keyword evidence="4 7" id="KW-0732">Signal</keyword>
<name>A0A0E0J256_ORYNI</name>
<dbReference type="Gene3D" id="3.30.43.10">
    <property type="entry name" value="Uridine Diphospho-n-acetylenolpyruvylglucosamine Reductase, domain 2"/>
    <property type="match status" value="1"/>
</dbReference>
<dbReference type="GO" id="GO:0016491">
    <property type="term" value="F:oxidoreductase activity"/>
    <property type="evidence" value="ECO:0007669"/>
    <property type="project" value="InterPro"/>
</dbReference>
<dbReference type="InterPro" id="IPR036318">
    <property type="entry name" value="FAD-bd_PCMH-like_sf"/>
</dbReference>
<dbReference type="Proteomes" id="UP000006591">
    <property type="component" value="Chromosome 11"/>
</dbReference>
<feature type="signal peptide" evidence="7">
    <location>
        <begin position="1"/>
        <end position="28"/>
    </location>
</feature>
<protein>
    <recommendedName>
        <fullName evidence="8">FAD-binding PCMH-type domain-containing protein</fullName>
    </recommendedName>
</protein>
<sequence>MAATMRGGNNVALAIILLCFTCTNNVFLLPSSSASSPTDDFLRCLSGKIPAEQVFTQSSSGFMAELTSSVQNPRFVTNATVRPACIVAASDASHVQAAVRCGRRSGVRLRVRSGGHDYEGLSYRAVRAETFAVLDLAGLRFVRVRAGDATAWVDSGATLGELYYAVGTANPGFAFPGGACSTVGVGGYLSGGGIGLMMRKFGIGADNVLDAMIVNADGELLDRGRMGEDLFWAIRGGGGESFGVVVSWRLKLSMVPPTVAVFTIAKTAGDGGGGGDAAALLAKWETLILQPFLPDLTIRVVLQGRTALFQCLYLGSGGCARLAATMRAYFPELGMTASDCHDLTWLRAMAFISLGAADAPLEGMLRRTNNLGTYVKSKSDYVRRPMGAAVWSALFADHLASNNAGVLILEPHGGVVGAVVPDMATPYPHRAGVLYNIQYGVFWWGDAEGESSAAARRWLDALYAAMEAAVSGSPREAFVNYRDLDIGENAVVGGVTEYESARRWGERYFMGNFRRLAAVKGRVDPSDFFRNEQSIPPLLQPY</sequence>
<evidence type="ECO:0000313" key="9">
    <source>
        <dbReference type="EnsemblPlants" id="ONIVA11G13700.1"/>
    </source>
</evidence>
<dbReference type="HOGENOM" id="CLU_018354_6_0_1"/>
<dbReference type="GO" id="GO:0071949">
    <property type="term" value="F:FAD binding"/>
    <property type="evidence" value="ECO:0007669"/>
    <property type="project" value="InterPro"/>
</dbReference>
<keyword evidence="6" id="KW-0325">Glycoprotein</keyword>
<keyword evidence="3" id="KW-0285">Flavoprotein</keyword>
<comment type="cofactor">
    <cofactor evidence="1">
        <name>FAD</name>
        <dbReference type="ChEBI" id="CHEBI:57692"/>
    </cofactor>
</comment>
<dbReference type="AlphaFoldDB" id="A0A0E0J256"/>
<dbReference type="STRING" id="4536.A0A0E0J256"/>
<evidence type="ECO:0000313" key="10">
    <source>
        <dbReference type="Proteomes" id="UP000006591"/>
    </source>
</evidence>
<dbReference type="Gramene" id="ONIVA11G13700.1">
    <property type="protein sequence ID" value="ONIVA11G13700.1"/>
    <property type="gene ID" value="ONIVA11G13700"/>
</dbReference>
<organism evidence="9">
    <name type="scientific">Oryza nivara</name>
    <name type="common">Indian wild rice</name>
    <name type="synonym">Oryza sativa f. spontanea</name>
    <dbReference type="NCBI Taxonomy" id="4536"/>
    <lineage>
        <taxon>Eukaryota</taxon>
        <taxon>Viridiplantae</taxon>
        <taxon>Streptophyta</taxon>
        <taxon>Embryophyta</taxon>
        <taxon>Tracheophyta</taxon>
        <taxon>Spermatophyta</taxon>
        <taxon>Magnoliopsida</taxon>
        <taxon>Liliopsida</taxon>
        <taxon>Poales</taxon>
        <taxon>Poaceae</taxon>
        <taxon>BOP clade</taxon>
        <taxon>Oryzoideae</taxon>
        <taxon>Oryzeae</taxon>
        <taxon>Oryzinae</taxon>
        <taxon>Oryza</taxon>
    </lineage>
</organism>
<keyword evidence="5" id="KW-0274">FAD</keyword>
<evidence type="ECO:0000259" key="8">
    <source>
        <dbReference type="PROSITE" id="PS51387"/>
    </source>
</evidence>
<dbReference type="InterPro" id="IPR006094">
    <property type="entry name" value="Oxid_FAD_bind_N"/>
</dbReference>
<dbReference type="PANTHER" id="PTHR32448">
    <property type="entry name" value="OS08G0158400 PROTEIN"/>
    <property type="match status" value="1"/>
</dbReference>
<dbReference type="Gene3D" id="3.30.465.10">
    <property type="match status" value="1"/>
</dbReference>
<dbReference type="Pfam" id="PF01565">
    <property type="entry name" value="FAD_binding_4"/>
    <property type="match status" value="1"/>
</dbReference>
<dbReference type="InterPro" id="IPR016169">
    <property type="entry name" value="FAD-bd_PCMH_sub2"/>
</dbReference>
<evidence type="ECO:0000256" key="5">
    <source>
        <dbReference type="ARBA" id="ARBA00022827"/>
    </source>
</evidence>
<proteinExistence type="inferred from homology"/>
<dbReference type="Pfam" id="PF08031">
    <property type="entry name" value="BBE"/>
    <property type="match status" value="1"/>
</dbReference>
<dbReference type="EnsemblPlants" id="ONIVA11G13700.1">
    <property type="protein sequence ID" value="ONIVA11G13700.1"/>
    <property type="gene ID" value="ONIVA11G13700"/>
</dbReference>
<reference evidence="9" key="1">
    <citation type="submission" date="2015-04" db="UniProtKB">
        <authorList>
            <consortium name="EnsemblPlants"/>
        </authorList>
    </citation>
    <scope>IDENTIFICATION</scope>
    <source>
        <strain evidence="9">SL10</strain>
    </source>
</reference>
<evidence type="ECO:0000256" key="4">
    <source>
        <dbReference type="ARBA" id="ARBA00022729"/>
    </source>
</evidence>
<feature type="domain" description="FAD-binding PCMH-type" evidence="8">
    <location>
        <begin position="79"/>
        <end position="255"/>
    </location>
</feature>
<dbReference type="InterPro" id="IPR016167">
    <property type="entry name" value="FAD-bd_PCMH_sub1"/>
</dbReference>
<dbReference type="InterPro" id="IPR016166">
    <property type="entry name" value="FAD-bd_PCMH"/>
</dbReference>